<gene>
    <name evidence="7" type="ORF">HMPREF1534_00758</name>
</gene>
<dbReference type="RefSeq" id="WP_005937289.1">
    <property type="nucleotide sequence ID" value="NZ_KB890335.1"/>
</dbReference>
<name>U6RMG1_9BACT</name>
<dbReference type="HOGENOM" id="CLU_042154_2_0_10"/>
<evidence type="ECO:0000256" key="3">
    <source>
        <dbReference type="ARBA" id="ARBA00022692"/>
    </source>
</evidence>
<comment type="subcellular location">
    <subcellularLocation>
        <location evidence="1">Cell membrane</location>
        <topology evidence="1">Multi-pass membrane protein</topology>
    </subcellularLocation>
</comment>
<dbReference type="CDD" id="cd13125">
    <property type="entry name" value="MATE_like_10"/>
    <property type="match status" value="1"/>
</dbReference>
<dbReference type="Pfam" id="PF13440">
    <property type="entry name" value="Polysacc_synt_3"/>
    <property type="match status" value="1"/>
</dbReference>
<dbReference type="Proteomes" id="UP000017831">
    <property type="component" value="Unassembled WGS sequence"/>
</dbReference>
<dbReference type="STRING" id="1121098.HMPREF1534_00758"/>
<evidence type="ECO:0000256" key="2">
    <source>
        <dbReference type="ARBA" id="ARBA00022475"/>
    </source>
</evidence>
<feature type="transmembrane region" description="Helical" evidence="6">
    <location>
        <begin position="147"/>
        <end position="167"/>
    </location>
</feature>
<evidence type="ECO:0008006" key="9">
    <source>
        <dbReference type="Google" id="ProtNLM"/>
    </source>
</evidence>
<evidence type="ECO:0000313" key="8">
    <source>
        <dbReference type="Proteomes" id="UP000017831"/>
    </source>
</evidence>
<keyword evidence="2" id="KW-1003">Cell membrane</keyword>
<feature type="transmembrane region" description="Helical" evidence="6">
    <location>
        <begin position="114"/>
        <end position="135"/>
    </location>
</feature>
<comment type="caution">
    <text evidence="7">The sequence shown here is derived from an EMBL/GenBank/DDBJ whole genome shotgun (WGS) entry which is preliminary data.</text>
</comment>
<dbReference type="InterPro" id="IPR050833">
    <property type="entry name" value="Poly_Biosynth_Transport"/>
</dbReference>
<feature type="transmembrane region" description="Helical" evidence="6">
    <location>
        <begin position="296"/>
        <end position="317"/>
    </location>
</feature>
<protein>
    <recommendedName>
        <fullName evidence="9">Polysaccharide biosynthesis protein C-terminal domain-containing protein</fullName>
    </recommendedName>
</protein>
<dbReference type="PATRIC" id="fig|1121098.3.peg.774"/>
<reference evidence="7 8" key="1">
    <citation type="submission" date="2013-04" db="EMBL/GenBank/DDBJ databases">
        <title>The Genome Sequence of Bacteroides massiliensis DSM 17679.</title>
        <authorList>
            <consortium name="The Broad Institute Genomics Platform"/>
            <person name="Earl A."/>
            <person name="Ward D."/>
            <person name="Feldgarden M."/>
            <person name="Gevers D."/>
            <person name="Martens E."/>
            <person name="Fenner L."/>
            <person name="Roux V."/>
            <person name="Mallet M.N."/>
            <person name="Raoult D."/>
            <person name="Walker B."/>
            <person name="Young S."/>
            <person name="Zeng Q."/>
            <person name="Gargeya S."/>
            <person name="Fitzgerald M."/>
            <person name="Haas B."/>
            <person name="Abouelleil A."/>
            <person name="Allen A.W."/>
            <person name="Alvarado L."/>
            <person name="Arachchi H.M."/>
            <person name="Berlin A.M."/>
            <person name="Chapman S.B."/>
            <person name="Gainer-Dewar J."/>
            <person name="Goldberg J."/>
            <person name="Griggs A."/>
            <person name="Gujja S."/>
            <person name="Hansen M."/>
            <person name="Howarth C."/>
            <person name="Imamovic A."/>
            <person name="Ireland A."/>
            <person name="Larimer J."/>
            <person name="McCowan C."/>
            <person name="Murphy C."/>
            <person name="Pearson M."/>
            <person name="Poon T.W."/>
            <person name="Priest M."/>
            <person name="Roberts A."/>
            <person name="Saif S."/>
            <person name="Shea T."/>
            <person name="Sisk P."/>
            <person name="Sykes S."/>
            <person name="Wortman J."/>
            <person name="Nusbaum C."/>
            <person name="Birren B."/>
        </authorList>
    </citation>
    <scope>NUCLEOTIDE SEQUENCE [LARGE SCALE GENOMIC DNA]</scope>
    <source>
        <strain evidence="8">B84634 / Timone 84634 / DSM 17679 / JCM 13223</strain>
    </source>
</reference>
<feature type="transmembrane region" description="Helical" evidence="6">
    <location>
        <begin position="75"/>
        <end position="102"/>
    </location>
</feature>
<feature type="transmembrane region" description="Helical" evidence="6">
    <location>
        <begin position="363"/>
        <end position="384"/>
    </location>
</feature>
<dbReference type="AlphaFoldDB" id="U6RMG1"/>
<feature type="transmembrane region" description="Helical" evidence="6">
    <location>
        <begin position="173"/>
        <end position="194"/>
    </location>
</feature>
<dbReference type="GO" id="GO:0009246">
    <property type="term" value="P:enterobacterial common antigen biosynthetic process"/>
    <property type="evidence" value="ECO:0007669"/>
    <property type="project" value="InterPro"/>
</dbReference>
<dbReference type="eggNOG" id="COG2244">
    <property type="taxonomic scope" value="Bacteria"/>
</dbReference>
<dbReference type="InterPro" id="IPR044550">
    <property type="entry name" value="WzxE"/>
</dbReference>
<keyword evidence="4 6" id="KW-1133">Transmembrane helix</keyword>
<keyword evidence="3 6" id="KW-0812">Transmembrane</keyword>
<evidence type="ECO:0000256" key="6">
    <source>
        <dbReference type="SAM" id="Phobius"/>
    </source>
</evidence>
<accession>U6RMG1</accession>
<evidence type="ECO:0000256" key="5">
    <source>
        <dbReference type="ARBA" id="ARBA00023136"/>
    </source>
</evidence>
<evidence type="ECO:0000313" key="7">
    <source>
        <dbReference type="EMBL" id="EOA57695.1"/>
    </source>
</evidence>
<sequence length="478" mass="54073">MKGTAIFGGTQFFAILVNLIRGKLVALFLGPEGMGISSLMMSSMNTIQQFSSLGLNLSIVKEISKAKETGKEEKLLLVISIARALLRITAIIGALFTILFSRFLSNITFGNVDYYWYFILLSIAVFFTTMSNGELSILQGYRAIKKLAYASIIGSFTGLFVGVPLYYWFGYDAIVPAMIVLSLVNFLFYRYTSYKLTIKSIIFKWKEHSPLIKKMLLLGITLMIASLLGTLANYILNTYIGRYGSLNDVGMYQAANSITNQYIGIVFTAMGLDYFPRLAAISQDNVKVKEMVNQQIEVVLFLMAPLCCFLILLAPLVIEVLLTKEFMGIISLIRWMGIGLFFKAFAFPLGYISFAKGDRKTFFWLEGVMGNLMSLVLGMISYFIWGLMGMGISLCITYILWGGLYNIITKRLYEFELSTNTYKILAVLIIFISLTFLFSFLNDTFFSYVFMGLSTFMCSLFCLFHLNKRLKFIRLKNK</sequence>
<organism evidence="7 8">
    <name type="scientific">Phocaeicola massiliensis B84634 = Timone 84634 = DSM 17679 = JCM 13223</name>
    <dbReference type="NCBI Taxonomy" id="1121098"/>
    <lineage>
        <taxon>Bacteria</taxon>
        <taxon>Pseudomonadati</taxon>
        <taxon>Bacteroidota</taxon>
        <taxon>Bacteroidia</taxon>
        <taxon>Bacteroidales</taxon>
        <taxon>Bacteroidaceae</taxon>
        <taxon>Phocaeicola</taxon>
    </lineage>
</organism>
<feature type="transmembrane region" description="Helical" evidence="6">
    <location>
        <begin position="329"/>
        <end position="351"/>
    </location>
</feature>
<feature type="transmembrane region" description="Helical" evidence="6">
    <location>
        <begin position="445"/>
        <end position="466"/>
    </location>
</feature>
<dbReference type="GeneID" id="60063198"/>
<keyword evidence="8" id="KW-1185">Reference proteome</keyword>
<proteinExistence type="predicted"/>
<feature type="transmembrane region" description="Helical" evidence="6">
    <location>
        <begin position="256"/>
        <end position="275"/>
    </location>
</feature>
<evidence type="ECO:0000256" key="4">
    <source>
        <dbReference type="ARBA" id="ARBA00022989"/>
    </source>
</evidence>
<dbReference type="PANTHER" id="PTHR30250">
    <property type="entry name" value="PST FAMILY PREDICTED COLANIC ACID TRANSPORTER"/>
    <property type="match status" value="1"/>
</dbReference>
<feature type="transmembrane region" description="Helical" evidence="6">
    <location>
        <begin position="420"/>
        <end position="439"/>
    </location>
</feature>
<dbReference type="PANTHER" id="PTHR30250:SF11">
    <property type="entry name" value="O-ANTIGEN TRANSPORTER-RELATED"/>
    <property type="match status" value="1"/>
</dbReference>
<feature type="transmembrane region" description="Helical" evidence="6">
    <location>
        <begin position="215"/>
        <end position="236"/>
    </location>
</feature>
<keyword evidence="5 6" id="KW-0472">Membrane</keyword>
<dbReference type="EMBL" id="AQHY01000008">
    <property type="protein sequence ID" value="EOA57695.1"/>
    <property type="molecule type" value="Genomic_DNA"/>
</dbReference>
<evidence type="ECO:0000256" key="1">
    <source>
        <dbReference type="ARBA" id="ARBA00004651"/>
    </source>
</evidence>
<dbReference type="GO" id="GO:0005886">
    <property type="term" value="C:plasma membrane"/>
    <property type="evidence" value="ECO:0007669"/>
    <property type="project" value="UniProtKB-SubCell"/>
</dbReference>
<feature type="transmembrane region" description="Helical" evidence="6">
    <location>
        <begin position="390"/>
        <end position="408"/>
    </location>
</feature>